<keyword evidence="3" id="KW-1185">Reference proteome</keyword>
<reference evidence="3" key="1">
    <citation type="journal article" date="2023" name="Commun. Biol.">
        <title>Genome analysis of Parmales, the sister group of diatoms, reveals the evolutionary specialization of diatoms from phago-mixotrophs to photoautotrophs.</title>
        <authorList>
            <person name="Ban H."/>
            <person name="Sato S."/>
            <person name="Yoshikawa S."/>
            <person name="Yamada K."/>
            <person name="Nakamura Y."/>
            <person name="Ichinomiya M."/>
            <person name="Sato N."/>
            <person name="Blanc-Mathieu R."/>
            <person name="Endo H."/>
            <person name="Kuwata A."/>
            <person name="Ogata H."/>
        </authorList>
    </citation>
    <scope>NUCLEOTIDE SEQUENCE [LARGE SCALE GENOMIC DNA]</scope>
    <source>
        <strain evidence="3">NIES 3701</strain>
    </source>
</reference>
<dbReference type="OrthoDB" id="10297637at2759"/>
<name>A0A9W7AS72_9STRA</name>
<evidence type="ECO:0000313" key="2">
    <source>
        <dbReference type="EMBL" id="GMH74138.1"/>
    </source>
</evidence>
<gene>
    <name evidence="2" type="ORF">TrST_g14336</name>
</gene>
<keyword evidence="1" id="KW-0472">Membrane</keyword>
<comment type="caution">
    <text evidence="2">The sequence shown here is derived from an EMBL/GenBank/DDBJ whole genome shotgun (WGS) entry which is preliminary data.</text>
</comment>
<feature type="transmembrane region" description="Helical" evidence="1">
    <location>
        <begin position="92"/>
        <end position="118"/>
    </location>
</feature>
<keyword evidence="1" id="KW-1133">Transmembrane helix</keyword>
<dbReference type="Proteomes" id="UP001165085">
    <property type="component" value="Unassembled WGS sequence"/>
</dbReference>
<feature type="transmembrane region" description="Helical" evidence="1">
    <location>
        <begin position="130"/>
        <end position="151"/>
    </location>
</feature>
<sequence>MAVLRRKTSLARSLLATPKSKTMQRGLPTSLIQLFNYLSSTTFTHLAQTEYRNTPLPLWYSCSSFPYAIVGCILLLYPLLYPPASRYNLEGLAWLLVGFTSHISDVTFFGIPGLNVVIDSLWAPTCLLISVYNCGFWGSVLTVPIPLFYFLRGQMDDVKNSRKIADHARWHWLGQGLRIIVLLIQNPPSRDR</sequence>
<accession>A0A9W7AS72</accession>
<evidence type="ECO:0000256" key="1">
    <source>
        <dbReference type="SAM" id="Phobius"/>
    </source>
</evidence>
<dbReference type="EMBL" id="BRXY01000176">
    <property type="protein sequence ID" value="GMH74138.1"/>
    <property type="molecule type" value="Genomic_DNA"/>
</dbReference>
<organism evidence="2 3">
    <name type="scientific">Triparma strigata</name>
    <dbReference type="NCBI Taxonomy" id="1606541"/>
    <lineage>
        <taxon>Eukaryota</taxon>
        <taxon>Sar</taxon>
        <taxon>Stramenopiles</taxon>
        <taxon>Ochrophyta</taxon>
        <taxon>Bolidophyceae</taxon>
        <taxon>Parmales</taxon>
        <taxon>Triparmaceae</taxon>
        <taxon>Triparma</taxon>
    </lineage>
</organism>
<proteinExistence type="predicted"/>
<protein>
    <submittedName>
        <fullName evidence="2">Uncharacterized protein</fullName>
    </submittedName>
</protein>
<evidence type="ECO:0000313" key="3">
    <source>
        <dbReference type="Proteomes" id="UP001165085"/>
    </source>
</evidence>
<dbReference type="AlphaFoldDB" id="A0A9W7AS72"/>
<keyword evidence="1" id="KW-0812">Transmembrane</keyword>
<feature type="transmembrane region" description="Helical" evidence="1">
    <location>
        <begin position="58"/>
        <end position="80"/>
    </location>
</feature>